<keyword evidence="3" id="KW-1185">Reference proteome</keyword>
<dbReference type="AlphaFoldDB" id="A0A226DKW8"/>
<protein>
    <submittedName>
        <fullName evidence="2">Uncharacterized protein</fullName>
    </submittedName>
</protein>
<accession>A0A226DKW8</accession>
<dbReference type="EMBL" id="LNIX01000017">
    <property type="protein sequence ID" value="OXA45770.1"/>
    <property type="molecule type" value="Genomic_DNA"/>
</dbReference>
<sequence>VEDGTKPQVIIIITHNLRRSCLDLPQDEEEMRLPPRSRDKQCLEIRLCVVCLCKARTAEEEWTERKASGVLCRTCASDWRKWRKSRTVWPSTSTSTRLIRTTTSLDEEGRSAPCPTVLLPPPPHPLGASKKGHKVRGVKGKLEEIWVFFKKGGGGGGEKNLSFLSGPRPV</sequence>
<comment type="caution">
    <text evidence="2">The sequence shown here is derived from an EMBL/GenBank/DDBJ whole genome shotgun (WGS) entry which is preliminary data.</text>
</comment>
<evidence type="ECO:0000313" key="3">
    <source>
        <dbReference type="Proteomes" id="UP000198287"/>
    </source>
</evidence>
<evidence type="ECO:0000313" key="2">
    <source>
        <dbReference type="EMBL" id="OXA45770.1"/>
    </source>
</evidence>
<feature type="region of interest" description="Disordered" evidence="1">
    <location>
        <begin position="105"/>
        <end position="134"/>
    </location>
</feature>
<gene>
    <name evidence="2" type="ORF">Fcan01_19779</name>
</gene>
<feature type="non-terminal residue" evidence="2">
    <location>
        <position position="1"/>
    </location>
</feature>
<proteinExistence type="predicted"/>
<dbReference type="Proteomes" id="UP000198287">
    <property type="component" value="Unassembled WGS sequence"/>
</dbReference>
<reference evidence="2 3" key="1">
    <citation type="submission" date="2015-12" db="EMBL/GenBank/DDBJ databases">
        <title>The genome of Folsomia candida.</title>
        <authorList>
            <person name="Faddeeva A."/>
            <person name="Derks M.F."/>
            <person name="Anvar Y."/>
            <person name="Smit S."/>
            <person name="Van Straalen N."/>
            <person name="Roelofs D."/>
        </authorList>
    </citation>
    <scope>NUCLEOTIDE SEQUENCE [LARGE SCALE GENOMIC DNA]</scope>
    <source>
        <strain evidence="2 3">VU population</strain>
        <tissue evidence="2">Whole body</tissue>
    </source>
</reference>
<organism evidence="2 3">
    <name type="scientific">Folsomia candida</name>
    <name type="common">Springtail</name>
    <dbReference type="NCBI Taxonomy" id="158441"/>
    <lineage>
        <taxon>Eukaryota</taxon>
        <taxon>Metazoa</taxon>
        <taxon>Ecdysozoa</taxon>
        <taxon>Arthropoda</taxon>
        <taxon>Hexapoda</taxon>
        <taxon>Collembola</taxon>
        <taxon>Entomobryomorpha</taxon>
        <taxon>Isotomoidea</taxon>
        <taxon>Isotomidae</taxon>
        <taxon>Proisotominae</taxon>
        <taxon>Folsomia</taxon>
    </lineage>
</organism>
<name>A0A226DKW8_FOLCA</name>
<evidence type="ECO:0000256" key="1">
    <source>
        <dbReference type="SAM" id="MobiDB-lite"/>
    </source>
</evidence>